<dbReference type="PROSITE" id="PS51384">
    <property type="entry name" value="FAD_FR"/>
    <property type="match status" value="1"/>
</dbReference>
<name>A0A1G1XUS7_9BACT</name>
<accession>A0A1G1XUS7</accession>
<dbReference type="Pfam" id="PF08022">
    <property type="entry name" value="FAD_binding_8"/>
    <property type="match status" value="1"/>
</dbReference>
<keyword evidence="7" id="KW-0408">Iron</keyword>
<evidence type="ECO:0000256" key="8">
    <source>
        <dbReference type="ARBA" id="ARBA00023014"/>
    </source>
</evidence>
<evidence type="ECO:0000259" key="9">
    <source>
        <dbReference type="PROSITE" id="PS51384"/>
    </source>
</evidence>
<keyword evidence="4" id="KW-0479">Metal-binding</keyword>
<dbReference type="SUPFAM" id="SSF63380">
    <property type="entry name" value="Riboflavin synthase domain-like"/>
    <property type="match status" value="1"/>
</dbReference>
<dbReference type="InterPro" id="IPR013112">
    <property type="entry name" value="FAD-bd_8"/>
</dbReference>
<dbReference type="InterPro" id="IPR039261">
    <property type="entry name" value="FNR_nucleotide-bd"/>
</dbReference>
<reference evidence="10 11" key="1">
    <citation type="journal article" date="2016" name="Nat. Commun.">
        <title>Thousands of microbial genomes shed light on interconnected biogeochemical processes in an aquifer system.</title>
        <authorList>
            <person name="Anantharaman K."/>
            <person name="Brown C.T."/>
            <person name="Hug L.A."/>
            <person name="Sharon I."/>
            <person name="Castelle C.J."/>
            <person name="Probst A.J."/>
            <person name="Thomas B.C."/>
            <person name="Singh A."/>
            <person name="Wilkins M.J."/>
            <person name="Karaoz U."/>
            <person name="Brodie E.L."/>
            <person name="Williams K.H."/>
            <person name="Hubbard S.S."/>
            <person name="Banfield J.F."/>
        </authorList>
    </citation>
    <scope>NUCLEOTIDE SEQUENCE [LARGE SCALE GENOMIC DNA]</scope>
</reference>
<evidence type="ECO:0000313" key="11">
    <source>
        <dbReference type="Proteomes" id="UP000176241"/>
    </source>
</evidence>
<comment type="cofactor">
    <cofactor evidence="1">
        <name>FAD</name>
        <dbReference type="ChEBI" id="CHEBI:57692"/>
    </cofactor>
</comment>
<dbReference type="Proteomes" id="UP000176241">
    <property type="component" value="Unassembled WGS sequence"/>
</dbReference>
<feature type="domain" description="FAD-binding FR-type" evidence="9">
    <location>
        <begin position="1"/>
        <end position="101"/>
    </location>
</feature>
<keyword evidence="3" id="KW-0001">2Fe-2S</keyword>
<dbReference type="Pfam" id="PF00175">
    <property type="entry name" value="NAD_binding_1"/>
    <property type="match status" value="1"/>
</dbReference>
<evidence type="ECO:0000256" key="2">
    <source>
        <dbReference type="ARBA" id="ARBA00022630"/>
    </source>
</evidence>
<dbReference type="GO" id="GO:0050660">
    <property type="term" value="F:flavin adenine dinucleotide binding"/>
    <property type="evidence" value="ECO:0007669"/>
    <property type="project" value="InterPro"/>
</dbReference>
<dbReference type="InterPro" id="IPR017938">
    <property type="entry name" value="Riboflavin_synthase-like_b-brl"/>
</dbReference>
<dbReference type="PANTHER" id="PTHR47354:SF8">
    <property type="entry name" value="1,2-PHENYLACETYL-COA EPOXIDASE, SUBUNIT E"/>
    <property type="match status" value="1"/>
</dbReference>
<dbReference type="GO" id="GO:0016491">
    <property type="term" value="F:oxidoreductase activity"/>
    <property type="evidence" value="ECO:0007669"/>
    <property type="project" value="UniProtKB-KW"/>
</dbReference>
<dbReference type="InterPro" id="IPR001709">
    <property type="entry name" value="Flavoprot_Pyr_Nucl_cyt_Rdtase"/>
</dbReference>
<keyword evidence="2" id="KW-0285">Flavoprotein</keyword>
<dbReference type="InterPro" id="IPR017927">
    <property type="entry name" value="FAD-bd_FR_type"/>
</dbReference>
<evidence type="ECO:0000256" key="4">
    <source>
        <dbReference type="ARBA" id="ARBA00022723"/>
    </source>
</evidence>
<dbReference type="InterPro" id="IPR001433">
    <property type="entry name" value="OxRdtase_FAD/NAD-bd"/>
</dbReference>
<keyword evidence="8" id="KW-0411">Iron-sulfur</keyword>
<dbReference type="InterPro" id="IPR050415">
    <property type="entry name" value="MRET"/>
</dbReference>
<dbReference type="GO" id="GO:0046872">
    <property type="term" value="F:metal ion binding"/>
    <property type="evidence" value="ECO:0007669"/>
    <property type="project" value="UniProtKB-KW"/>
</dbReference>
<evidence type="ECO:0000256" key="3">
    <source>
        <dbReference type="ARBA" id="ARBA00022714"/>
    </source>
</evidence>
<keyword evidence="6" id="KW-0560">Oxidoreductase</keyword>
<dbReference type="SUPFAM" id="SSF52343">
    <property type="entry name" value="Ferredoxin reductase-like, C-terminal NADP-linked domain"/>
    <property type="match status" value="1"/>
</dbReference>
<evidence type="ECO:0000256" key="7">
    <source>
        <dbReference type="ARBA" id="ARBA00023004"/>
    </source>
</evidence>
<evidence type="ECO:0000256" key="6">
    <source>
        <dbReference type="ARBA" id="ARBA00023002"/>
    </source>
</evidence>
<dbReference type="PIRSF" id="PIRSF006816">
    <property type="entry name" value="Cyc3_hyd_g"/>
    <property type="match status" value="1"/>
</dbReference>
<keyword evidence="5" id="KW-0274">FAD</keyword>
<dbReference type="STRING" id="1797533.A2731_00620"/>
<dbReference type="Gene3D" id="3.40.50.80">
    <property type="entry name" value="Nucleotide-binding domain of ferredoxin-NADP reductase (FNR) module"/>
    <property type="match status" value="1"/>
</dbReference>
<evidence type="ECO:0000256" key="1">
    <source>
        <dbReference type="ARBA" id="ARBA00001974"/>
    </source>
</evidence>
<dbReference type="CDD" id="cd06196">
    <property type="entry name" value="FNR_like_1"/>
    <property type="match status" value="1"/>
</dbReference>
<dbReference type="AlphaFoldDB" id="A0A1G1XUS7"/>
<dbReference type="GO" id="GO:0006221">
    <property type="term" value="P:pyrimidine nucleotide biosynthetic process"/>
    <property type="evidence" value="ECO:0007669"/>
    <property type="project" value="InterPro"/>
</dbReference>
<evidence type="ECO:0000256" key="5">
    <source>
        <dbReference type="ARBA" id="ARBA00022827"/>
    </source>
</evidence>
<dbReference type="EMBL" id="MHIC01000049">
    <property type="protein sequence ID" value="OGY43350.1"/>
    <property type="molecule type" value="Genomic_DNA"/>
</dbReference>
<dbReference type="GO" id="GO:0051537">
    <property type="term" value="F:2 iron, 2 sulfur cluster binding"/>
    <property type="evidence" value="ECO:0007669"/>
    <property type="project" value="UniProtKB-KW"/>
</dbReference>
<protein>
    <submittedName>
        <fullName evidence="10">Flavodoxin reductase</fullName>
    </submittedName>
</protein>
<dbReference type="PRINTS" id="PR00371">
    <property type="entry name" value="FPNCR"/>
</dbReference>
<organism evidence="10 11">
    <name type="scientific">Candidatus Buchananbacteria bacterium RIFCSPHIGHO2_01_FULL_39_8</name>
    <dbReference type="NCBI Taxonomy" id="1797533"/>
    <lineage>
        <taxon>Bacteria</taxon>
        <taxon>Candidatus Buchananiibacteriota</taxon>
    </lineage>
</organism>
<dbReference type="PANTHER" id="PTHR47354">
    <property type="entry name" value="NADH OXIDOREDUCTASE HCR"/>
    <property type="match status" value="1"/>
</dbReference>
<dbReference type="Gene3D" id="2.40.30.10">
    <property type="entry name" value="Translation factors"/>
    <property type="match status" value="1"/>
</dbReference>
<proteinExistence type="predicted"/>
<evidence type="ECO:0000313" key="10">
    <source>
        <dbReference type="EMBL" id="OGY43350.1"/>
    </source>
</evidence>
<dbReference type="PRINTS" id="PR00410">
    <property type="entry name" value="PHEHYDRXLASE"/>
</dbReference>
<sequence>MEHRVKILMTEFVTHDVKRFIVEKPQNYSFTPGQATDVSINKKWLRGEKRPFTFTSLNQDEVLEFTIKNYSDHDGVTKKIHQLKAGDELLINDPWGTINYKDKGVFIAGGAGITPFIAIFRDLHQKGKLTGNKLIFSNKAEEDIILQKELENMFESNDLLLTLTQEKNPKYLNERVDKNFLEKYIVNFKQDFYLCGPPPMVKSLKEILTDLGANVDQIVFEK</sequence>
<comment type="caution">
    <text evidence="10">The sequence shown here is derived from an EMBL/GenBank/DDBJ whole genome shotgun (WGS) entry which is preliminary data.</text>
</comment>
<dbReference type="InterPro" id="IPR012165">
    <property type="entry name" value="Cyt_c3_hydrogenase_gsu"/>
</dbReference>
<gene>
    <name evidence="10" type="ORF">A2731_00620</name>
</gene>